<dbReference type="Proteomes" id="UP000292702">
    <property type="component" value="Unassembled WGS sequence"/>
</dbReference>
<comment type="caution">
    <text evidence="1">The sequence shown here is derived from an EMBL/GenBank/DDBJ whole genome shotgun (WGS) entry which is preliminary data.</text>
</comment>
<keyword evidence="2" id="KW-1185">Reference proteome</keyword>
<protein>
    <submittedName>
        <fullName evidence="1">Uncharacterized protein</fullName>
    </submittedName>
</protein>
<dbReference type="AlphaFoldDB" id="A0A4R0R7N2"/>
<feature type="non-terminal residue" evidence="1">
    <location>
        <position position="1"/>
    </location>
</feature>
<name>A0A4R0R7N2_9APHY</name>
<evidence type="ECO:0000313" key="2">
    <source>
        <dbReference type="Proteomes" id="UP000292702"/>
    </source>
</evidence>
<reference evidence="1 2" key="1">
    <citation type="submission" date="2018-11" db="EMBL/GenBank/DDBJ databases">
        <title>Genome assembly of Steccherinum ochraceum LE-BIN_3174, the white-rot fungus of the Steccherinaceae family (The Residual Polyporoid clade, Polyporales, Basidiomycota).</title>
        <authorList>
            <person name="Fedorova T.V."/>
            <person name="Glazunova O.A."/>
            <person name="Landesman E.O."/>
            <person name="Moiseenko K.V."/>
            <person name="Psurtseva N.V."/>
            <person name="Savinova O.S."/>
            <person name="Shakhova N.V."/>
            <person name="Tyazhelova T.V."/>
            <person name="Vasina D.V."/>
        </authorList>
    </citation>
    <scope>NUCLEOTIDE SEQUENCE [LARGE SCALE GENOMIC DNA]</scope>
    <source>
        <strain evidence="1 2">LE-BIN_3174</strain>
    </source>
</reference>
<organism evidence="1 2">
    <name type="scientific">Steccherinum ochraceum</name>
    <dbReference type="NCBI Taxonomy" id="92696"/>
    <lineage>
        <taxon>Eukaryota</taxon>
        <taxon>Fungi</taxon>
        <taxon>Dikarya</taxon>
        <taxon>Basidiomycota</taxon>
        <taxon>Agaricomycotina</taxon>
        <taxon>Agaricomycetes</taxon>
        <taxon>Polyporales</taxon>
        <taxon>Steccherinaceae</taxon>
        <taxon>Steccherinum</taxon>
    </lineage>
</organism>
<accession>A0A4R0R7N2</accession>
<gene>
    <name evidence="1" type="ORF">EIP91_006926</name>
</gene>
<proteinExistence type="predicted"/>
<evidence type="ECO:0000313" key="1">
    <source>
        <dbReference type="EMBL" id="TCD62423.1"/>
    </source>
</evidence>
<dbReference type="EMBL" id="RWJN01000374">
    <property type="protein sequence ID" value="TCD62423.1"/>
    <property type="molecule type" value="Genomic_DNA"/>
</dbReference>
<sequence>LLHHVTIASPHPLSLGFSMTPNTYATDPLRGFAFHRDSSLPDDYLSKFTFGDLPDEHKVLWKGVLRIWQMHCCRDKDVTLLWRLSINYLWTTFILSRVFQGESSDVESSMLHMDATIGPAWEMRLYTLDASLHAYLAWGFKNRPDFSTLLRVTVNVNFSVGPPDPVSCYLELVSFLFPRTYARGLISQVTVPQPFTPASR</sequence>